<keyword evidence="5" id="KW-0677">Repeat</keyword>
<feature type="region of interest" description="Disordered" evidence="10">
    <location>
        <begin position="1"/>
        <end position="34"/>
    </location>
</feature>
<feature type="domain" description="ABC transporter" evidence="11">
    <location>
        <begin position="290"/>
        <end position="534"/>
    </location>
</feature>
<gene>
    <name evidence="12" type="ORF">H9932_02870</name>
</gene>
<reference evidence="12" key="2">
    <citation type="submission" date="2021-04" db="EMBL/GenBank/DDBJ databases">
        <authorList>
            <person name="Gilroy R."/>
        </authorList>
    </citation>
    <scope>NUCLEOTIDE SEQUENCE</scope>
    <source>
        <strain evidence="12">CHK130-7132</strain>
    </source>
</reference>
<dbReference type="Proteomes" id="UP000823854">
    <property type="component" value="Unassembled WGS sequence"/>
</dbReference>
<evidence type="ECO:0000259" key="11">
    <source>
        <dbReference type="PROSITE" id="PS50893"/>
    </source>
</evidence>
<evidence type="ECO:0000256" key="4">
    <source>
        <dbReference type="ARBA" id="ARBA00022597"/>
    </source>
</evidence>
<evidence type="ECO:0000256" key="8">
    <source>
        <dbReference type="ARBA" id="ARBA00022967"/>
    </source>
</evidence>
<evidence type="ECO:0000256" key="1">
    <source>
        <dbReference type="ARBA" id="ARBA00004202"/>
    </source>
</evidence>
<dbReference type="InterPro" id="IPR003439">
    <property type="entry name" value="ABC_transporter-like_ATP-bd"/>
</dbReference>
<evidence type="ECO:0000256" key="9">
    <source>
        <dbReference type="ARBA" id="ARBA00023136"/>
    </source>
</evidence>
<name>A0A9D2THE5_9MICO</name>
<dbReference type="FunFam" id="3.40.50.300:FF:000127">
    <property type="entry name" value="Ribose import ATP-binding protein RbsA"/>
    <property type="match status" value="1"/>
</dbReference>
<evidence type="ECO:0000313" key="12">
    <source>
        <dbReference type="EMBL" id="HJC68607.1"/>
    </source>
</evidence>
<dbReference type="EMBL" id="DWWC01000060">
    <property type="protein sequence ID" value="HJC68607.1"/>
    <property type="molecule type" value="Genomic_DNA"/>
</dbReference>
<evidence type="ECO:0000313" key="13">
    <source>
        <dbReference type="Proteomes" id="UP000823854"/>
    </source>
</evidence>
<reference evidence="12" key="1">
    <citation type="journal article" date="2021" name="PeerJ">
        <title>Extensive microbial diversity within the chicken gut microbiome revealed by metagenomics and culture.</title>
        <authorList>
            <person name="Gilroy R."/>
            <person name="Ravi A."/>
            <person name="Getino M."/>
            <person name="Pursley I."/>
            <person name="Horton D.L."/>
            <person name="Alikhan N.F."/>
            <person name="Baker D."/>
            <person name="Gharbi K."/>
            <person name="Hall N."/>
            <person name="Watson M."/>
            <person name="Adriaenssens E.M."/>
            <person name="Foster-Nyarko E."/>
            <person name="Jarju S."/>
            <person name="Secka A."/>
            <person name="Antonio M."/>
            <person name="Oren A."/>
            <person name="Chaudhuri R.R."/>
            <person name="La Ragione R."/>
            <person name="Hildebrand F."/>
            <person name="Pallen M.J."/>
        </authorList>
    </citation>
    <scope>NUCLEOTIDE SEQUENCE</scope>
    <source>
        <strain evidence="12">CHK130-7132</strain>
    </source>
</reference>
<evidence type="ECO:0000256" key="5">
    <source>
        <dbReference type="ARBA" id="ARBA00022737"/>
    </source>
</evidence>
<dbReference type="InterPro" id="IPR017871">
    <property type="entry name" value="ABC_transporter-like_CS"/>
</dbReference>
<keyword evidence="3" id="KW-1003">Cell membrane</keyword>
<keyword evidence="6" id="KW-0547">Nucleotide-binding</keyword>
<evidence type="ECO:0000256" key="6">
    <source>
        <dbReference type="ARBA" id="ARBA00022741"/>
    </source>
</evidence>
<dbReference type="GO" id="GO:0016887">
    <property type="term" value="F:ATP hydrolysis activity"/>
    <property type="evidence" value="ECO:0007669"/>
    <property type="project" value="InterPro"/>
</dbReference>
<dbReference type="PROSITE" id="PS00211">
    <property type="entry name" value="ABC_TRANSPORTER_1"/>
    <property type="match status" value="1"/>
</dbReference>
<sequence>MTTEDTPRRAAAGDAATDPAGPGAPTAGSAPDGKDVVLQARDIVKTYGGTRALKGVNFDIHRGTVTTLFGENGAGKSTLMKILSGVEQPTSGRIVLDGEPVAFATTNDARDHGIAIIHQELSLAPNLSVRDNIFLGREITRGGAVDYAEETRQTRALLEEMHLDVDPSTPVGDLRVGQQQIVEIARALSIDARILIMDEPTSALAAKEVEILFGIIDELTSRGVSLVYISHHLEEALQVTDHAVVLRDGTMTARGDRAEIDLDWIVRHMVGENFDLGSPPDGYELGEPALQVQDLTVLDPESPDRAIVDGLSLDVRAGEIVCLYGLMGAGRTELLEAVAGRGEIAGGRVLLDGQELDRGGIRDRIGRGIALVPEDRQRDGLVPTMSVGQNLTLASIRRFLSRGLLSRVKEKALATSLIKDVTVKAPGPQTPIGALSGGNQQKVVIGKVLATDPAVMLLDEPSRGIDIGAKAEVFSLLADHARDGLAVLFTTSEVEECFSIAHRIIVLRRGRISAEFGPDADKADVMAASGEAVAT</sequence>
<dbReference type="SUPFAM" id="SSF52540">
    <property type="entry name" value="P-loop containing nucleoside triphosphate hydrolases"/>
    <property type="match status" value="2"/>
</dbReference>
<dbReference type="Pfam" id="PF00005">
    <property type="entry name" value="ABC_tran"/>
    <property type="match status" value="2"/>
</dbReference>
<evidence type="ECO:0000256" key="7">
    <source>
        <dbReference type="ARBA" id="ARBA00022840"/>
    </source>
</evidence>
<feature type="compositionally biased region" description="Low complexity" evidence="10">
    <location>
        <begin position="9"/>
        <end position="31"/>
    </location>
</feature>
<dbReference type="Gene3D" id="3.40.50.300">
    <property type="entry name" value="P-loop containing nucleotide triphosphate hydrolases"/>
    <property type="match status" value="2"/>
</dbReference>
<dbReference type="PANTHER" id="PTHR43790:SF3">
    <property type="entry name" value="D-ALLOSE IMPORT ATP-BINDING PROTEIN ALSA-RELATED"/>
    <property type="match status" value="1"/>
</dbReference>
<dbReference type="CDD" id="cd03215">
    <property type="entry name" value="ABC_Carb_Monos_II"/>
    <property type="match status" value="1"/>
</dbReference>
<evidence type="ECO:0000256" key="3">
    <source>
        <dbReference type="ARBA" id="ARBA00022475"/>
    </source>
</evidence>
<dbReference type="PANTHER" id="PTHR43790">
    <property type="entry name" value="CARBOHYDRATE TRANSPORT ATP-BINDING PROTEIN MG119-RELATED"/>
    <property type="match status" value="1"/>
</dbReference>
<dbReference type="GO" id="GO:0005886">
    <property type="term" value="C:plasma membrane"/>
    <property type="evidence" value="ECO:0007669"/>
    <property type="project" value="UniProtKB-SubCell"/>
</dbReference>
<protein>
    <submittedName>
        <fullName evidence="12">Sugar ABC transporter ATP-binding protein</fullName>
    </submittedName>
</protein>
<keyword evidence="2" id="KW-0813">Transport</keyword>
<dbReference type="PROSITE" id="PS50893">
    <property type="entry name" value="ABC_TRANSPORTER_2"/>
    <property type="match status" value="2"/>
</dbReference>
<keyword evidence="7 12" id="KW-0067">ATP-binding</keyword>
<keyword evidence="4" id="KW-0762">Sugar transport</keyword>
<feature type="domain" description="ABC transporter" evidence="11">
    <location>
        <begin position="38"/>
        <end position="273"/>
    </location>
</feature>
<dbReference type="AlphaFoldDB" id="A0A9D2THE5"/>
<keyword evidence="8" id="KW-1278">Translocase</keyword>
<accession>A0A9D2THE5</accession>
<dbReference type="GO" id="GO:0005524">
    <property type="term" value="F:ATP binding"/>
    <property type="evidence" value="ECO:0007669"/>
    <property type="project" value="UniProtKB-KW"/>
</dbReference>
<dbReference type="InterPro" id="IPR027417">
    <property type="entry name" value="P-loop_NTPase"/>
</dbReference>
<comment type="caution">
    <text evidence="12">The sequence shown here is derived from an EMBL/GenBank/DDBJ whole genome shotgun (WGS) entry which is preliminary data.</text>
</comment>
<evidence type="ECO:0000256" key="2">
    <source>
        <dbReference type="ARBA" id="ARBA00022448"/>
    </source>
</evidence>
<proteinExistence type="predicted"/>
<dbReference type="InterPro" id="IPR050107">
    <property type="entry name" value="ABC_carbohydrate_import_ATPase"/>
</dbReference>
<dbReference type="SMART" id="SM00382">
    <property type="entry name" value="AAA"/>
    <property type="match status" value="2"/>
</dbReference>
<comment type="subcellular location">
    <subcellularLocation>
        <location evidence="1">Cell membrane</location>
        <topology evidence="1">Peripheral membrane protein</topology>
    </subcellularLocation>
</comment>
<dbReference type="CDD" id="cd03216">
    <property type="entry name" value="ABC_Carb_Monos_I"/>
    <property type="match status" value="1"/>
</dbReference>
<keyword evidence="9" id="KW-0472">Membrane</keyword>
<dbReference type="InterPro" id="IPR003593">
    <property type="entry name" value="AAA+_ATPase"/>
</dbReference>
<organism evidence="12 13">
    <name type="scientific">Candidatus Brachybacterium intestinipullorum</name>
    <dbReference type="NCBI Taxonomy" id="2838512"/>
    <lineage>
        <taxon>Bacteria</taxon>
        <taxon>Bacillati</taxon>
        <taxon>Actinomycetota</taxon>
        <taxon>Actinomycetes</taxon>
        <taxon>Micrococcales</taxon>
        <taxon>Dermabacteraceae</taxon>
        <taxon>Brachybacterium</taxon>
    </lineage>
</organism>
<evidence type="ECO:0000256" key="10">
    <source>
        <dbReference type="SAM" id="MobiDB-lite"/>
    </source>
</evidence>